<dbReference type="Gene3D" id="3.40.50.1440">
    <property type="entry name" value="Tubulin/FtsZ, GTPase domain"/>
    <property type="match status" value="1"/>
</dbReference>
<feature type="domain" description="Misato Segment II tubulin-like" evidence="5">
    <location>
        <begin position="6"/>
        <end position="119"/>
    </location>
</feature>
<dbReference type="InterPro" id="IPR049942">
    <property type="entry name" value="DML1/Misato"/>
</dbReference>
<dbReference type="CTD" id="55154"/>
<evidence type="ECO:0000256" key="1">
    <source>
        <dbReference type="ARBA" id="ARBA00004173"/>
    </source>
</evidence>
<dbReference type="FunCoup" id="A0A7M7SUW1">
    <property type="interactions" value="1117"/>
</dbReference>
<dbReference type="GeneID" id="588008"/>
<dbReference type="Pfam" id="PF14881">
    <property type="entry name" value="Tubulin_3"/>
    <property type="match status" value="1"/>
</dbReference>
<keyword evidence="3" id="KW-0496">Mitochondrion</keyword>
<dbReference type="CDD" id="cd06060">
    <property type="entry name" value="misato"/>
    <property type="match status" value="1"/>
</dbReference>
<dbReference type="InParanoid" id="A0A7M7SUW1"/>
<dbReference type="RefSeq" id="XP_030832931.1">
    <property type="nucleotide sequence ID" value="XM_030977071.1"/>
</dbReference>
<dbReference type="EnsemblMetazoa" id="XM_030977071">
    <property type="protein sequence ID" value="XP_030832931"/>
    <property type="gene ID" value="LOC588008"/>
</dbReference>
<dbReference type="SUPFAM" id="SSF52490">
    <property type="entry name" value="Tubulin nucleotide-binding domain-like"/>
    <property type="match status" value="1"/>
</dbReference>
<dbReference type="PANTHER" id="PTHR13391">
    <property type="entry name" value="MITOCHONDRIAL DISTRIBUTION REGULATOR MISATO"/>
    <property type="match status" value="1"/>
</dbReference>
<evidence type="ECO:0000313" key="7">
    <source>
        <dbReference type="EnsemblMetazoa" id="XP_030832931"/>
    </source>
</evidence>
<dbReference type="GO" id="GO:0007005">
    <property type="term" value="P:mitochondrion organization"/>
    <property type="evidence" value="ECO:0000318"/>
    <property type="project" value="GO_Central"/>
</dbReference>
<sequence>MAGKTREIVTLQCGHYANFVGTHLWNIQESSFTYDKNPAQTIPKEINNDVLFREGRTLQGEETYTPRLVCLDLKGSLNTLRAEGILYDLKAEEDVLWGGDITLHKSSPAHKNQFLADLEAQDEYYHQGEPKVGDDEDDLSTPDMDTSEVNADDSKFDDPPGLKHYDLDDDVYVWSDFLRSHLHPKSVSVVKEYSHDSTVGGFDMFTQGKNVFRKKDVSDEIEDKIHFFVEECDHLQGFQVYLDFCDGFSGLGCGMLQGLADDYHGKGIFAAGVAPAIFDDTNPLLDSFRILNSVLSFSRLVAHSSLFVPLSLASTLWRKVGPPLSFPHLQYRPSMPYHTSGILASALDTATLPLRTVDSSVTLSMMTDALGARGRKIASLHTSFPLSFHSSSTLADTLGGSLLPCQPLTPHLGQETVAPFAQSVVLRGTPQDRIKRPPQKDLNPYHKCYDEEEMLRNYLLSNYQRTLSSGRCVKQPCKTLAPFPHLFGPEVNRDGFLADEDRKKEQGVESIPAMTSLQSSPAVKHLLKSLLTEARKLDIHKFHGYLEEGLEEDEFKEHLQDLEQLMPCYLTEIEKEFDDGDDDDDYDDVDE</sequence>
<evidence type="ECO:0000256" key="4">
    <source>
        <dbReference type="SAM" id="MobiDB-lite"/>
    </source>
</evidence>
<reference evidence="8" key="1">
    <citation type="submission" date="2015-02" db="EMBL/GenBank/DDBJ databases">
        <title>Genome sequencing for Strongylocentrotus purpuratus.</title>
        <authorList>
            <person name="Murali S."/>
            <person name="Liu Y."/>
            <person name="Vee V."/>
            <person name="English A."/>
            <person name="Wang M."/>
            <person name="Skinner E."/>
            <person name="Han Y."/>
            <person name="Muzny D.M."/>
            <person name="Worley K.C."/>
            <person name="Gibbs R.A."/>
        </authorList>
    </citation>
    <scope>NUCLEOTIDE SEQUENCE</scope>
</reference>
<dbReference type="OMA" id="RMAAYGC"/>
<organism evidence="7 8">
    <name type="scientific">Strongylocentrotus purpuratus</name>
    <name type="common">Purple sea urchin</name>
    <dbReference type="NCBI Taxonomy" id="7668"/>
    <lineage>
        <taxon>Eukaryota</taxon>
        <taxon>Metazoa</taxon>
        <taxon>Echinodermata</taxon>
        <taxon>Eleutherozoa</taxon>
        <taxon>Echinozoa</taxon>
        <taxon>Echinoidea</taxon>
        <taxon>Euechinoidea</taxon>
        <taxon>Echinacea</taxon>
        <taxon>Camarodonta</taxon>
        <taxon>Echinidea</taxon>
        <taxon>Strongylocentrotidae</taxon>
        <taxon>Strongylocentrotus</taxon>
    </lineage>
</organism>
<dbReference type="GO" id="GO:0005737">
    <property type="term" value="C:cytoplasm"/>
    <property type="evidence" value="ECO:0000318"/>
    <property type="project" value="GO_Central"/>
</dbReference>
<comment type="similarity">
    <text evidence="2">Belongs to the misato family.</text>
</comment>
<reference evidence="7" key="2">
    <citation type="submission" date="2021-01" db="UniProtKB">
        <authorList>
            <consortium name="EnsemblMetazoa"/>
        </authorList>
    </citation>
    <scope>IDENTIFICATION</scope>
</reference>
<dbReference type="PANTHER" id="PTHR13391:SF0">
    <property type="entry name" value="PROTEIN MISATO HOMOLOG 1"/>
    <property type="match status" value="1"/>
</dbReference>
<feature type="domain" description="DML1/Misato tubulin" evidence="6">
    <location>
        <begin position="169"/>
        <end position="355"/>
    </location>
</feature>
<evidence type="ECO:0008006" key="9">
    <source>
        <dbReference type="Google" id="ProtNLM"/>
    </source>
</evidence>
<feature type="region of interest" description="Disordered" evidence="4">
    <location>
        <begin position="128"/>
        <end position="155"/>
    </location>
</feature>
<dbReference type="Proteomes" id="UP000007110">
    <property type="component" value="Unassembled WGS sequence"/>
</dbReference>
<evidence type="ECO:0000256" key="2">
    <source>
        <dbReference type="ARBA" id="ARBA00008507"/>
    </source>
</evidence>
<accession>A0A7M7SUW1</accession>
<dbReference type="InterPro" id="IPR019605">
    <property type="entry name" value="Misato_II_tubulin-like"/>
</dbReference>
<evidence type="ECO:0000259" key="6">
    <source>
        <dbReference type="Pfam" id="PF14881"/>
    </source>
</evidence>
<keyword evidence="8" id="KW-1185">Reference proteome</keyword>
<name>A0A7M7SUW1_STRPU</name>
<dbReference type="Pfam" id="PF10644">
    <property type="entry name" value="Misat_Tub_SegII"/>
    <property type="match status" value="1"/>
</dbReference>
<dbReference type="OrthoDB" id="271881at2759"/>
<evidence type="ECO:0000259" key="5">
    <source>
        <dbReference type="Pfam" id="PF10644"/>
    </source>
</evidence>
<evidence type="ECO:0000313" key="8">
    <source>
        <dbReference type="Proteomes" id="UP000007110"/>
    </source>
</evidence>
<dbReference type="GO" id="GO:0005739">
    <property type="term" value="C:mitochondrion"/>
    <property type="evidence" value="ECO:0000318"/>
    <property type="project" value="GO_Central"/>
</dbReference>
<dbReference type="KEGG" id="spu:588008"/>
<dbReference type="InterPro" id="IPR029209">
    <property type="entry name" value="DML1/Misato_tubulin"/>
</dbReference>
<protein>
    <recommendedName>
        <fullName evidence="9">Protein misato homolog 1</fullName>
    </recommendedName>
</protein>
<proteinExistence type="inferred from homology"/>
<dbReference type="AlphaFoldDB" id="A0A7M7SUW1"/>
<dbReference type="InterPro" id="IPR036525">
    <property type="entry name" value="Tubulin/FtsZ_GTPase_sf"/>
</dbReference>
<comment type="subcellular location">
    <subcellularLocation>
        <location evidence="1">Mitochondrion</location>
    </subcellularLocation>
</comment>
<evidence type="ECO:0000256" key="3">
    <source>
        <dbReference type="ARBA" id="ARBA00023128"/>
    </source>
</evidence>